<dbReference type="InterPro" id="IPR009613">
    <property type="entry name" value="LMF"/>
</dbReference>
<dbReference type="PANTHER" id="PTHR14463">
    <property type="entry name" value="LIPASE MATURATION FACTOR"/>
    <property type="match status" value="1"/>
</dbReference>
<evidence type="ECO:0000259" key="3">
    <source>
        <dbReference type="Pfam" id="PF06762"/>
    </source>
</evidence>
<comment type="subcellular location">
    <subcellularLocation>
        <location evidence="1">Endoplasmic reticulum membrane</location>
        <topology evidence="1">Multi-pass membrane protein</topology>
    </subcellularLocation>
</comment>
<comment type="caution">
    <text evidence="4">The sequence shown here is derived from an EMBL/GenBank/DDBJ whole genome shotgun (WGS) entry which is preliminary data.</text>
</comment>
<evidence type="ECO:0000256" key="1">
    <source>
        <dbReference type="RuleBase" id="RU361229"/>
    </source>
</evidence>
<feature type="domain" description="Lipase maturation factor 1/2 N-terminal" evidence="3">
    <location>
        <begin position="247"/>
        <end position="297"/>
    </location>
</feature>
<dbReference type="PANTHER" id="PTHR14463:SF10">
    <property type="entry name" value="LIPASE MATURATION FACTOR 1"/>
    <property type="match status" value="1"/>
</dbReference>
<name>A0AB34H723_ESCRO</name>
<protein>
    <recommendedName>
        <fullName evidence="1">Lipase maturation factor</fullName>
    </recommendedName>
</protein>
<keyword evidence="5" id="KW-1185">Reference proteome</keyword>
<evidence type="ECO:0000313" key="4">
    <source>
        <dbReference type="EMBL" id="KAJ8786514.1"/>
    </source>
</evidence>
<feature type="region of interest" description="Disordered" evidence="2">
    <location>
        <begin position="1"/>
        <end position="21"/>
    </location>
</feature>
<gene>
    <name evidence="4" type="ORF">J1605_006003</name>
</gene>
<dbReference type="EMBL" id="JAIQCJ010001983">
    <property type="protein sequence ID" value="KAJ8786514.1"/>
    <property type="molecule type" value="Genomic_DNA"/>
</dbReference>
<dbReference type="InterPro" id="IPR057434">
    <property type="entry name" value="LMF1/2_N"/>
</dbReference>
<accession>A0AB34H723</accession>
<evidence type="ECO:0000313" key="5">
    <source>
        <dbReference type="Proteomes" id="UP001159641"/>
    </source>
</evidence>
<proteinExistence type="inferred from homology"/>
<feature type="domain" description="Lipase maturation factor 1/2 N-terminal" evidence="3">
    <location>
        <begin position="546"/>
        <end position="604"/>
    </location>
</feature>
<keyword evidence="1" id="KW-0256">Endoplasmic reticulum</keyword>
<dbReference type="Proteomes" id="UP001159641">
    <property type="component" value="Unassembled WGS sequence"/>
</dbReference>
<comment type="function">
    <text evidence="1">Involved in the maturation of specific proteins in the endoplasmic reticulum.</text>
</comment>
<sequence length="656" mass="72207">MSMSRRTRPGPKMSDAQCLEPRRADEHEGFLLSSLEASGGSRVCALEAGSAHVGIPHTGSPEEGGTDVPISALARAPCALPSSPVGDSCADRPTVSIGCGLATAWWRSGLQSPTSLGSLPRALLPNTVQASFCFWNHLQTVQGARWWPQIPQHRWLSRCSEPTETPGSDGPPVGAAPVLALLPLGKLTSSLTQQNVFEVRQRGVKGKSCSPQSAAQAPLLQPETSSTFRVSQGRSVRGRLHGRSENSGWESQLLETGFLGIFLCPLWTLSPLPRGTPTSRIVLWGYRWLIFRIMLGAVPRVQSVRPLHPQVSGEVAPGYPSLEAAGNWTHGDTTVFTPNDSQSKEWRLSHLQEMVAGVGVQVTVVKPFDYALKGLIKIRGDQCWRDLTCMDFHYEVSGAAVQRCGGTVLRTVWPVHSTHLSRGHGAFWQPHSHVHTSTYTRIYMRVHTTAEAQLALWWVLWVHRVWGCRGLVSRPSQLSVEGHLHTVPVTDAGCPHPGPPQPHTVSAQLALLSMDGRVSGEDRACGWRRRAHQLGPRRPAPRLSQHTQPVPNPVAYFLHHSPWWFHRFETLSNHFLELVVPFFVFLGRQMCILHGALQILFQVSSRLSVPKENLKFPRPVHRVYGGLTYSILIALVVLPPSFCSSVSGAHVLCRPR</sequence>
<dbReference type="GO" id="GO:0005789">
    <property type="term" value="C:endoplasmic reticulum membrane"/>
    <property type="evidence" value="ECO:0007669"/>
    <property type="project" value="UniProtKB-SubCell"/>
</dbReference>
<comment type="similarity">
    <text evidence="1">Belongs to the lipase maturation factor family.</text>
</comment>
<dbReference type="GO" id="GO:0051604">
    <property type="term" value="P:protein maturation"/>
    <property type="evidence" value="ECO:0007669"/>
    <property type="project" value="InterPro"/>
</dbReference>
<dbReference type="Pfam" id="PF06762">
    <property type="entry name" value="LMF1"/>
    <property type="match status" value="2"/>
</dbReference>
<dbReference type="AlphaFoldDB" id="A0AB34H723"/>
<reference evidence="4 5" key="1">
    <citation type="submission" date="2022-11" db="EMBL/GenBank/DDBJ databases">
        <title>Whole genome sequence of Eschrichtius robustus ER-17-0199.</title>
        <authorList>
            <person name="Bruniche-Olsen A."/>
            <person name="Black A.N."/>
            <person name="Fields C.J."/>
            <person name="Walden K."/>
            <person name="Dewoody J.A."/>
        </authorList>
    </citation>
    <scope>NUCLEOTIDE SEQUENCE [LARGE SCALE GENOMIC DNA]</scope>
    <source>
        <strain evidence="4">ER-17-0199</strain>
        <tissue evidence="4">Blubber</tissue>
    </source>
</reference>
<evidence type="ECO:0000256" key="2">
    <source>
        <dbReference type="SAM" id="MobiDB-lite"/>
    </source>
</evidence>
<organism evidence="4 5">
    <name type="scientific">Eschrichtius robustus</name>
    <name type="common">California gray whale</name>
    <name type="synonym">Eschrichtius gibbosus</name>
    <dbReference type="NCBI Taxonomy" id="9764"/>
    <lineage>
        <taxon>Eukaryota</taxon>
        <taxon>Metazoa</taxon>
        <taxon>Chordata</taxon>
        <taxon>Craniata</taxon>
        <taxon>Vertebrata</taxon>
        <taxon>Euteleostomi</taxon>
        <taxon>Mammalia</taxon>
        <taxon>Eutheria</taxon>
        <taxon>Laurasiatheria</taxon>
        <taxon>Artiodactyla</taxon>
        <taxon>Whippomorpha</taxon>
        <taxon>Cetacea</taxon>
        <taxon>Mysticeti</taxon>
        <taxon>Eschrichtiidae</taxon>
        <taxon>Eschrichtius</taxon>
    </lineage>
</organism>